<organism evidence="2 3">
    <name type="scientific">Sphingomonas prati</name>
    <dbReference type="NCBI Taxonomy" id="1843237"/>
    <lineage>
        <taxon>Bacteria</taxon>
        <taxon>Pseudomonadati</taxon>
        <taxon>Pseudomonadota</taxon>
        <taxon>Alphaproteobacteria</taxon>
        <taxon>Sphingomonadales</taxon>
        <taxon>Sphingomonadaceae</taxon>
        <taxon>Sphingomonas</taxon>
    </lineage>
</organism>
<name>A0A7W9BVH4_9SPHN</name>
<reference evidence="2 3" key="1">
    <citation type="submission" date="2020-08" db="EMBL/GenBank/DDBJ databases">
        <title>Genomic Encyclopedia of Type Strains, Phase IV (KMG-IV): sequencing the most valuable type-strain genomes for metagenomic binning, comparative biology and taxonomic classification.</title>
        <authorList>
            <person name="Goeker M."/>
        </authorList>
    </citation>
    <scope>NUCLEOTIDE SEQUENCE [LARGE SCALE GENOMIC DNA]</scope>
    <source>
        <strain evidence="2 3">DSM 103336</strain>
    </source>
</reference>
<comment type="caution">
    <text evidence="2">The sequence shown here is derived from an EMBL/GenBank/DDBJ whole genome shotgun (WGS) entry which is preliminary data.</text>
</comment>
<gene>
    <name evidence="2" type="ORF">FHS99_003396</name>
</gene>
<feature type="region of interest" description="Disordered" evidence="1">
    <location>
        <begin position="1"/>
        <end position="34"/>
    </location>
</feature>
<evidence type="ECO:0000313" key="2">
    <source>
        <dbReference type="EMBL" id="MBB5730889.1"/>
    </source>
</evidence>
<dbReference type="EMBL" id="JACIJR010000011">
    <property type="protein sequence ID" value="MBB5730889.1"/>
    <property type="molecule type" value="Genomic_DNA"/>
</dbReference>
<keyword evidence="3" id="KW-1185">Reference proteome</keyword>
<dbReference type="Proteomes" id="UP000546701">
    <property type="component" value="Unassembled WGS sequence"/>
</dbReference>
<sequence>MESSEPFALDPIPPSLREERAQEKRKIQREHVAKHREEAKKQGLVSLNVFVPKALVKCLDQVRHQEGVRSRAEALQIAITGLVDPRRDLTRLLVTDETLSAIDKVREANNLTKRADAIELVLRTALGNPSFKQELGL</sequence>
<feature type="compositionally biased region" description="Basic and acidic residues" evidence="1">
    <location>
        <begin position="16"/>
        <end position="34"/>
    </location>
</feature>
<evidence type="ECO:0000256" key="1">
    <source>
        <dbReference type="SAM" id="MobiDB-lite"/>
    </source>
</evidence>
<evidence type="ECO:0000313" key="3">
    <source>
        <dbReference type="Proteomes" id="UP000546701"/>
    </source>
</evidence>
<dbReference type="RefSeq" id="WP_157174869.1">
    <property type="nucleotide sequence ID" value="NZ_BMJP01000009.1"/>
</dbReference>
<dbReference type="AlphaFoldDB" id="A0A7W9BVH4"/>
<accession>A0A7W9BVH4</accession>
<proteinExistence type="predicted"/>
<protein>
    <submittedName>
        <fullName evidence="2">Metal-responsive CopG/Arc/MetJ family transcriptional regulator</fullName>
    </submittedName>
</protein>